<keyword evidence="7" id="KW-1185">Reference proteome</keyword>
<feature type="transmembrane region" description="Helical" evidence="5">
    <location>
        <begin position="57"/>
        <end position="90"/>
    </location>
</feature>
<comment type="subcellular location">
    <subcellularLocation>
        <location evidence="1">Membrane</location>
        <topology evidence="1">Multi-pass membrane protein</topology>
    </subcellularLocation>
</comment>
<organism evidence="6 7">
    <name type="scientific">Romboutsia sedimentorum</name>
    <dbReference type="NCBI Taxonomy" id="1368474"/>
    <lineage>
        <taxon>Bacteria</taxon>
        <taxon>Bacillati</taxon>
        <taxon>Bacillota</taxon>
        <taxon>Clostridia</taxon>
        <taxon>Peptostreptococcales</taxon>
        <taxon>Peptostreptococcaceae</taxon>
        <taxon>Romboutsia</taxon>
    </lineage>
</organism>
<keyword evidence="3 5" id="KW-1133">Transmembrane helix</keyword>
<dbReference type="RefSeq" id="WP_284132780.1">
    <property type="nucleotide sequence ID" value="NZ_JASKYM010000004.1"/>
</dbReference>
<keyword evidence="4 5" id="KW-0472">Membrane</keyword>
<reference evidence="6 7" key="1">
    <citation type="submission" date="2023-05" db="EMBL/GenBank/DDBJ databases">
        <title>Rombocin, a short stable natural nisin variant, displays selective antimicrobial activity against Listeria monocytogenes and employs dual mode of action to kill target bacterial strains.</title>
        <authorList>
            <person name="Wambui J."/>
            <person name="Stephan R."/>
            <person name="Kuipers O.P."/>
        </authorList>
    </citation>
    <scope>NUCLEOTIDE SEQUENCE [LARGE SCALE GENOMIC DNA]</scope>
    <source>
        <strain evidence="6 7">RC002</strain>
    </source>
</reference>
<evidence type="ECO:0000256" key="4">
    <source>
        <dbReference type="ARBA" id="ARBA00023136"/>
    </source>
</evidence>
<dbReference type="EMBL" id="JASKYM010000004">
    <property type="protein sequence ID" value="MDK2563841.1"/>
    <property type="molecule type" value="Genomic_DNA"/>
</dbReference>
<gene>
    <name evidence="6" type="ORF">QOZ84_09790</name>
</gene>
<dbReference type="InterPro" id="IPR019109">
    <property type="entry name" value="MamF_MmsF"/>
</dbReference>
<name>A0ABT7ED17_9FIRM</name>
<feature type="transmembrane region" description="Helical" evidence="5">
    <location>
        <begin position="12"/>
        <end position="37"/>
    </location>
</feature>
<evidence type="ECO:0000313" key="6">
    <source>
        <dbReference type="EMBL" id="MDK2563841.1"/>
    </source>
</evidence>
<dbReference type="Pfam" id="PF09685">
    <property type="entry name" value="MamF_MmsF"/>
    <property type="match status" value="1"/>
</dbReference>
<sequence length="115" mass="13206">MENNKNFIPKENLIMLMMAGSIVLFNIIGFIVSYFVWKEYSSESDFIRINGKKLLNFHISFVIYTFIAGLSIIVLVGMILTPLVGLAYFILTIIGMVKYGSHKDYEYPLTFNFIS</sequence>
<proteinExistence type="predicted"/>
<evidence type="ECO:0000256" key="5">
    <source>
        <dbReference type="SAM" id="Phobius"/>
    </source>
</evidence>
<dbReference type="Proteomes" id="UP001301012">
    <property type="component" value="Unassembled WGS sequence"/>
</dbReference>
<protein>
    <submittedName>
        <fullName evidence="6">DUF4870 domain-containing protein</fullName>
    </submittedName>
</protein>
<evidence type="ECO:0000256" key="3">
    <source>
        <dbReference type="ARBA" id="ARBA00022989"/>
    </source>
</evidence>
<keyword evidence="2 5" id="KW-0812">Transmembrane</keyword>
<evidence type="ECO:0000256" key="2">
    <source>
        <dbReference type="ARBA" id="ARBA00022692"/>
    </source>
</evidence>
<evidence type="ECO:0000256" key="1">
    <source>
        <dbReference type="ARBA" id="ARBA00004141"/>
    </source>
</evidence>
<evidence type="ECO:0000313" key="7">
    <source>
        <dbReference type="Proteomes" id="UP001301012"/>
    </source>
</evidence>
<accession>A0ABT7ED17</accession>
<comment type="caution">
    <text evidence="6">The sequence shown here is derived from an EMBL/GenBank/DDBJ whole genome shotgun (WGS) entry which is preliminary data.</text>
</comment>